<proteinExistence type="predicted"/>
<reference evidence="3" key="1">
    <citation type="journal article" date="2019" name="Int. J. Syst. Evol. Microbiol.">
        <title>The Global Catalogue of Microorganisms (GCM) 10K type strain sequencing project: providing services to taxonomists for standard genome sequencing and annotation.</title>
        <authorList>
            <consortium name="The Broad Institute Genomics Platform"/>
            <consortium name="The Broad Institute Genome Sequencing Center for Infectious Disease"/>
            <person name="Wu L."/>
            <person name="Ma J."/>
        </authorList>
    </citation>
    <scope>NUCLEOTIDE SEQUENCE [LARGE SCALE GENOMIC DNA]</scope>
    <source>
        <strain evidence="3">CGMCC 1.8985</strain>
    </source>
</reference>
<name>A0ABQ2EGA0_9GAMM</name>
<comment type="caution">
    <text evidence="2">The sequence shown here is derived from an EMBL/GenBank/DDBJ whole genome shotgun (WGS) entry which is preliminary data.</text>
</comment>
<evidence type="ECO:0008006" key="4">
    <source>
        <dbReference type="Google" id="ProtNLM"/>
    </source>
</evidence>
<evidence type="ECO:0000313" key="2">
    <source>
        <dbReference type="EMBL" id="GGK11443.1"/>
    </source>
</evidence>
<protein>
    <recommendedName>
        <fullName evidence="4">DUF1761 domain-containing protein</fullName>
    </recommendedName>
</protein>
<organism evidence="2 3">
    <name type="scientific">Luteimonas terricola</name>
    <dbReference type="NCBI Taxonomy" id="645597"/>
    <lineage>
        <taxon>Bacteria</taxon>
        <taxon>Pseudomonadati</taxon>
        <taxon>Pseudomonadota</taxon>
        <taxon>Gammaproteobacteria</taxon>
        <taxon>Lysobacterales</taxon>
        <taxon>Lysobacteraceae</taxon>
        <taxon>Luteimonas</taxon>
    </lineage>
</organism>
<keyword evidence="3" id="KW-1185">Reference proteome</keyword>
<keyword evidence="1" id="KW-0472">Membrane</keyword>
<feature type="transmembrane region" description="Helical" evidence="1">
    <location>
        <begin position="12"/>
        <end position="33"/>
    </location>
</feature>
<evidence type="ECO:0000256" key="1">
    <source>
        <dbReference type="SAM" id="Phobius"/>
    </source>
</evidence>
<feature type="transmembrane region" description="Helical" evidence="1">
    <location>
        <begin position="85"/>
        <end position="108"/>
    </location>
</feature>
<keyword evidence="1" id="KW-0812">Transmembrane</keyword>
<dbReference type="EMBL" id="BMME01000001">
    <property type="protein sequence ID" value="GGK11443.1"/>
    <property type="molecule type" value="Genomic_DNA"/>
</dbReference>
<feature type="transmembrane region" description="Helical" evidence="1">
    <location>
        <begin position="53"/>
        <end position="73"/>
    </location>
</feature>
<gene>
    <name evidence="2" type="ORF">GCM10011394_20980</name>
</gene>
<feature type="transmembrane region" description="Helical" evidence="1">
    <location>
        <begin position="120"/>
        <end position="137"/>
    </location>
</feature>
<evidence type="ECO:0000313" key="3">
    <source>
        <dbReference type="Proteomes" id="UP000599009"/>
    </source>
</evidence>
<dbReference type="Proteomes" id="UP000599009">
    <property type="component" value="Unassembled WGS sequence"/>
</dbReference>
<sequence>MGHHGMDKRFWICGIVVAAAALILGLLVHGLLLRADYQALATLYRSQEQANAQAAWILPAYLLLGLAMTWLYRRMPASDGVDLGRGARFGLAVALVSYVPGHVLAFVGQPLPLSLMLRQVALDLVAMVLLGMLLAWLQPHRRGLLPPP</sequence>
<keyword evidence="1" id="KW-1133">Transmembrane helix</keyword>
<accession>A0ABQ2EGA0</accession>